<evidence type="ECO:0000256" key="1">
    <source>
        <dbReference type="ARBA" id="ARBA00023015"/>
    </source>
</evidence>
<dbReference type="Pfam" id="PF03514">
    <property type="entry name" value="GRAS"/>
    <property type="match status" value="1"/>
</dbReference>
<keyword evidence="1" id="KW-0805">Transcription regulation</keyword>
<feature type="region of interest" description="Disordered" evidence="3">
    <location>
        <begin position="25"/>
        <end position="53"/>
    </location>
</feature>
<sequence length="733" mass="81047">MRDSNKSRGDFSPLATQLQQAWLQSQIPKVQKRRLSTTPAQGGRGSSFYRTDPLQNGSFTADFPGLASHRTDLAQPSASLEGLNHSVFPERPVLPTLSSYSTKTCNFRARRGGDDDPASTSGRNVCPRRSLSTSGVEVLPSASEQGAASSNALFVERGARSSSLKNDHSAADDSSRETEVPPLTLLHSIPLDDGGSEMKRSTDTSSSYRVKAEEIVDFLGDVSVPETSCSYASNGSPEMCDDDNSWIDEIFCVPEQSEAHTEADGWMHENSGGLSHLAADTSKGGSKTVSIKLRENEMGWCSEALNVNQYLDREARAPARMDCGDYLPPLKQEGFESSVRSWFEASYGADLPPVDLSDLLLRCAKMMEQNDVRKANDLIGELRQHSSAYGNGLQRMAYYFMEALVARLSGTGGQLYAAVCSNGPPPVMLLKAYRLYVDNLPYTKINHLFSNTTILDAFKGASCVHVIDYGIGNGVQWPCLIQDLATRPGGPPHLRITGIDRQQPGSNSSKRVLETGCRLTEFARLWKVPFEYHAFAEKWETITTAQLALRKDEVLAVNCFELHNLLDESVMAESPRKIVLSRIQSLNPKVFVQGVVSGGYNAPFFMSRFQECMRHFSVMFDAVEGSIPPDDPNRVLLEQEWFGREILNIVACEGLERVERAEPYRQWQSRTQRAGFTQRPLNPVILSKMKVMMGSYHKDFGIGEDGGWILTGWKNHIVHGLSTWEPSSVATNP</sequence>
<keyword evidence="2" id="KW-0804">Transcription</keyword>
<dbReference type="PANTHER" id="PTHR31636">
    <property type="entry name" value="OSJNBA0084A10.13 PROTEIN-RELATED"/>
    <property type="match status" value="1"/>
</dbReference>
<accession>A0ABP0TVT8</accession>
<evidence type="ECO:0000313" key="4">
    <source>
        <dbReference type="EMBL" id="CAK9205819.1"/>
    </source>
</evidence>
<proteinExistence type="predicted"/>
<dbReference type="Proteomes" id="UP001497512">
    <property type="component" value="Chromosome 15"/>
</dbReference>
<dbReference type="EMBL" id="OZ019907">
    <property type="protein sequence ID" value="CAK9205819.1"/>
    <property type="molecule type" value="Genomic_DNA"/>
</dbReference>
<keyword evidence="5" id="KW-1185">Reference proteome</keyword>
<feature type="compositionally biased region" description="Basic and acidic residues" evidence="3">
    <location>
        <begin position="165"/>
        <end position="179"/>
    </location>
</feature>
<gene>
    <name evidence="4" type="ORF">CSSPTR1EN2_LOCUS8039</name>
</gene>
<protein>
    <submittedName>
        <fullName evidence="4">Uncharacterized protein</fullName>
    </submittedName>
</protein>
<dbReference type="PROSITE" id="PS50985">
    <property type="entry name" value="GRAS"/>
    <property type="match status" value="1"/>
</dbReference>
<feature type="compositionally biased region" description="Polar residues" evidence="3">
    <location>
        <begin position="142"/>
        <end position="152"/>
    </location>
</feature>
<reference evidence="4" key="1">
    <citation type="submission" date="2024-02" db="EMBL/GenBank/DDBJ databases">
        <authorList>
            <consortium name="ELIXIR-Norway"/>
            <consortium name="Elixir Norway"/>
        </authorList>
    </citation>
    <scope>NUCLEOTIDE SEQUENCE</scope>
</reference>
<feature type="region of interest" description="Disordered" evidence="3">
    <location>
        <begin position="108"/>
        <end position="206"/>
    </location>
</feature>
<evidence type="ECO:0000256" key="3">
    <source>
        <dbReference type="SAM" id="MobiDB-lite"/>
    </source>
</evidence>
<name>A0ABP0TVT8_9BRYO</name>
<organism evidence="4 5">
    <name type="scientific">Sphagnum troendelagicum</name>
    <dbReference type="NCBI Taxonomy" id="128251"/>
    <lineage>
        <taxon>Eukaryota</taxon>
        <taxon>Viridiplantae</taxon>
        <taxon>Streptophyta</taxon>
        <taxon>Embryophyta</taxon>
        <taxon>Bryophyta</taxon>
        <taxon>Sphagnophytina</taxon>
        <taxon>Sphagnopsida</taxon>
        <taxon>Sphagnales</taxon>
        <taxon>Sphagnaceae</taxon>
        <taxon>Sphagnum</taxon>
    </lineage>
</organism>
<evidence type="ECO:0000256" key="2">
    <source>
        <dbReference type="ARBA" id="ARBA00023163"/>
    </source>
</evidence>
<dbReference type="InterPro" id="IPR005202">
    <property type="entry name" value="TF_GRAS"/>
</dbReference>
<evidence type="ECO:0000313" key="5">
    <source>
        <dbReference type="Proteomes" id="UP001497512"/>
    </source>
</evidence>